<accession>E1Y9Q9</accession>
<evidence type="ECO:0000313" key="2">
    <source>
        <dbReference type="EMBL" id="CBX27303.1"/>
    </source>
</evidence>
<dbReference type="InterPro" id="IPR057666">
    <property type="entry name" value="DrpA_SLOG"/>
</dbReference>
<gene>
    <name evidence="2" type="ORF">N47_H21250</name>
</gene>
<evidence type="ECO:0000259" key="1">
    <source>
        <dbReference type="Pfam" id="PF02481"/>
    </source>
</evidence>
<proteinExistence type="predicted"/>
<organism evidence="2">
    <name type="scientific">uncultured Desulfobacterium sp</name>
    <dbReference type="NCBI Taxonomy" id="201089"/>
    <lineage>
        <taxon>Bacteria</taxon>
        <taxon>Pseudomonadati</taxon>
        <taxon>Thermodesulfobacteriota</taxon>
        <taxon>Desulfobacteria</taxon>
        <taxon>Desulfobacterales</taxon>
        <taxon>Desulfobacteriaceae</taxon>
        <taxon>Desulfobacterium</taxon>
        <taxon>environmental samples</taxon>
    </lineage>
</organism>
<feature type="domain" description="Smf/DprA SLOG" evidence="1">
    <location>
        <begin position="6"/>
        <end position="134"/>
    </location>
</feature>
<dbReference type="Pfam" id="PF02481">
    <property type="entry name" value="DNA_processg_A"/>
    <property type="match status" value="1"/>
</dbReference>
<name>E1Y9Q9_9BACT</name>
<dbReference type="Gene3D" id="3.40.50.450">
    <property type="match status" value="1"/>
</dbReference>
<dbReference type="EMBL" id="FR695866">
    <property type="protein sequence ID" value="CBX27303.1"/>
    <property type="molecule type" value="Genomic_DNA"/>
</dbReference>
<sequence length="155" mass="17369">MIVASLGNKELLKLHKTAFLCSRKIPASVVLKCYDWAIEQRGQGNCIISGFHSKIEKDVFHYLLAGTQPVIMALARGMKKKTEPELKRAIDAGRLLIVTPFDNSVKRVTAETAEKRNRFMIELANEAVVGYAGEGGMIERLVKEVKDKKVIRIQE</sequence>
<reference evidence="2" key="1">
    <citation type="journal article" date="2011" name="Environ. Microbiol.">
        <title>Genomic insights into the metabolic potential of the polycyclic aromatic hydrocarbon degrading sulfate-reducing Deltaproteobacterium N47.</title>
        <authorList>
            <person name="Bergmann F."/>
            <person name="Selesi D."/>
            <person name="Weinmaier T."/>
            <person name="Tischler P."/>
            <person name="Rattei T."/>
            <person name="Meckenstock R.U."/>
        </authorList>
    </citation>
    <scope>NUCLEOTIDE SEQUENCE</scope>
</reference>
<protein>
    <recommendedName>
        <fullName evidence="1">Smf/DprA SLOG domain-containing protein</fullName>
    </recommendedName>
</protein>
<dbReference type="AlphaFoldDB" id="E1Y9Q9"/>